<comment type="caution">
    <text evidence="5">The sequence shown here is derived from an EMBL/GenBank/DDBJ whole genome shotgun (WGS) entry which is preliminary data.</text>
</comment>
<protein>
    <recommendedName>
        <fullName evidence="4">Heparinase II/III-like C-terminal domain-containing protein</fullName>
    </recommendedName>
</protein>
<sequence>MAFPDGGYFVMRYRWRGPTAVVHNGYSGSHGHKDANSIVIGIFDNQVVTDPGIWVYGTPESAELTATRSHPTMTVDGRDTKNGDYQNRWTSLSQFDYLDAINGGFEGSDVIHRRRVVFIKPDTWVICDQVKGSGEHRFDIRLPLDDASVADNGRGPPVSVNMLKDGCVVFPLDMTSAACLYPVETAGVEFKLEKGKTAQQQVDGQLRDIPVARYSRRAAARDQFKTMFVTVAATAFRATKLPDTDGAHAYRLDGLVTDGVVRLADPSTGPTPDTGECQVITHDLPKLAKPKVTSLFWVDGRVARDGKRLIAESQAPIAALQVRYDRGTLYIDAEGEDPTLRVWTQGTKTLVVNGGERRQIADGAEYVTPFARGRS</sequence>
<dbReference type="GO" id="GO:0016829">
    <property type="term" value="F:lyase activity"/>
    <property type="evidence" value="ECO:0007669"/>
    <property type="project" value="UniProtKB-KW"/>
</dbReference>
<organism evidence="5 6">
    <name type="scientific">candidate division KD3-62 bacterium DG_56</name>
    <dbReference type="NCBI Taxonomy" id="1704032"/>
    <lineage>
        <taxon>Bacteria</taxon>
        <taxon>candidate division KD3-62</taxon>
    </lineage>
</organism>
<dbReference type="EMBL" id="LIZY01000102">
    <property type="protein sequence ID" value="KPJ62795.1"/>
    <property type="molecule type" value="Genomic_DNA"/>
</dbReference>
<dbReference type="Gene3D" id="2.70.98.70">
    <property type="match status" value="1"/>
</dbReference>
<dbReference type="InterPro" id="IPR012480">
    <property type="entry name" value="Hepar_II_III_C"/>
</dbReference>
<name>A0A0S7XKL0_9BACT</name>
<dbReference type="AlphaFoldDB" id="A0A0S7XKL0"/>
<dbReference type="Pfam" id="PF07940">
    <property type="entry name" value="Hepar_II_III_C"/>
    <property type="match status" value="1"/>
</dbReference>
<evidence type="ECO:0000313" key="6">
    <source>
        <dbReference type="Proteomes" id="UP000052020"/>
    </source>
</evidence>
<keyword evidence="3" id="KW-0456">Lyase</keyword>
<evidence type="ECO:0000256" key="1">
    <source>
        <dbReference type="ARBA" id="ARBA00022729"/>
    </source>
</evidence>
<dbReference type="PANTHER" id="PTHR39210">
    <property type="entry name" value="HEPARIN-SULFATE LYASE"/>
    <property type="match status" value="1"/>
</dbReference>
<reference evidence="5 6" key="1">
    <citation type="journal article" date="2015" name="Microbiome">
        <title>Genomic resolution of linkages in carbon, nitrogen, and sulfur cycling among widespread estuary sediment bacteria.</title>
        <authorList>
            <person name="Baker B.J."/>
            <person name="Lazar C.S."/>
            <person name="Teske A.P."/>
            <person name="Dick G.J."/>
        </authorList>
    </citation>
    <scope>NUCLEOTIDE SEQUENCE [LARGE SCALE GENOMIC DNA]</scope>
    <source>
        <strain evidence="5">DG_56</strain>
    </source>
</reference>
<gene>
    <name evidence="5" type="ORF">AMK68_04495</name>
</gene>
<evidence type="ECO:0000259" key="4">
    <source>
        <dbReference type="Pfam" id="PF07940"/>
    </source>
</evidence>
<feature type="domain" description="Heparinase II/III-like C-terminal" evidence="4">
    <location>
        <begin position="2"/>
        <end position="151"/>
    </location>
</feature>
<keyword evidence="2" id="KW-0574">Periplasm</keyword>
<accession>A0A0S7XKL0</accession>
<dbReference type="PANTHER" id="PTHR39210:SF1">
    <property type="entry name" value="HEPARIN-SULFATE LYASE"/>
    <property type="match status" value="1"/>
</dbReference>
<evidence type="ECO:0000256" key="2">
    <source>
        <dbReference type="ARBA" id="ARBA00022764"/>
    </source>
</evidence>
<evidence type="ECO:0000256" key="3">
    <source>
        <dbReference type="ARBA" id="ARBA00023239"/>
    </source>
</evidence>
<dbReference type="Proteomes" id="UP000052020">
    <property type="component" value="Unassembled WGS sequence"/>
</dbReference>
<evidence type="ECO:0000313" key="5">
    <source>
        <dbReference type="EMBL" id="KPJ62795.1"/>
    </source>
</evidence>
<keyword evidence="1" id="KW-0732">Signal</keyword>
<proteinExistence type="predicted"/>